<evidence type="ECO:0000313" key="2">
    <source>
        <dbReference type="Proteomes" id="UP000297891"/>
    </source>
</evidence>
<sequence>MPFSISGNFKNCERTNLRNFEKHLGIILSENQTQLQQHLMIRRALQNLSGSVSVLSGLSRQELLSFIFILTQFGDIIRSETPPEYLQLESIPYVIEWAKGHYMIPMEILEHLAHERIFKDQGYLFALIPALSIKEKKSWIRWIGVDFEKGGDRDLNFEIYSQCRVLQKPFLGKSLVQESEIRLEQIWPRGKNEYIDWFYKGLSTFYYAMEEMNRKEKDPFLLHVIELIKSGKFILKRLPDTYGKESSYSLVGTVEGNTPQLRETTFQWEVERLRKDSLF</sequence>
<gene>
    <name evidence="1" type="ORF">EHQ30_07060</name>
</gene>
<name>A0A2M9Y3W2_9LEPT</name>
<evidence type="ECO:0000313" key="1">
    <source>
        <dbReference type="EMBL" id="TGK96356.1"/>
    </source>
</evidence>
<accession>A0A2M9Y3W2</accession>
<dbReference type="AlphaFoldDB" id="A0A2M9Y3W2"/>
<dbReference type="Proteomes" id="UP000297891">
    <property type="component" value="Unassembled WGS sequence"/>
</dbReference>
<protein>
    <submittedName>
        <fullName evidence="1">Uncharacterized protein</fullName>
    </submittedName>
</protein>
<comment type="caution">
    <text evidence="1">The sequence shown here is derived from an EMBL/GenBank/DDBJ whole genome shotgun (WGS) entry which is preliminary data.</text>
</comment>
<dbReference type="EMBL" id="RQFP01000001">
    <property type="protein sequence ID" value="TGK96356.1"/>
    <property type="molecule type" value="Genomic_DNA"/>
</dbReference>
<dbReference type="RefSeq" id="WP_100789544.1">
    <property type="nucleotide sequence ID" value="NZ_NPDQ01000002.1"/>
</dbReference>
<organism evidence="1 2">
    <name type="scientific">Leptospira brenneri</name>
    <dbReference type="NCBI Taxonomy" id="2023182"/>
    <lineage>
        <taxon>Bacteria</taxon>
        <taxon>Pseudomonadati</taxon>
        <taxon>Spirochaetota</taxon>
        <taxon>Spirochaetia</taxon>
        <taxon>Leptospirales</taxon>
        <taxon>Leptospiraceae</taxon>
        <taxon>Leptospira</taxon>
    </lineage>
</organism>
<dbReference type="OrthoDB" id="335417at2"/>
<proteinExistence type="predicted"/>
<keyword evidence="2" id="KW-1185">Reference proteome</keyword>
<reference evidence="1" key="1">
    <citation type="journal article" date="2019" name="PLoS Negl. Trop. Dis.">
        <title>Revisiting the worldwide diversity of Leptospira species in the environment.</title>
        <authorList>
            <person name="Vincent A.T."/>
            <person name="Schiettekatte O."/>
            <person name="Bourhy P."/>
            <person name="Veyrier F.J."/>
            <person name="Picardeau M."/>
        </authorList>
    </citation>
    <scope>NUCLEOTIDE SEQUENCE [LARGE SCALE GENOMIC DNA]</scope>
    <source>
        <strain evidence="1">201800277</strain>
    </source>
</reference>